<sequence length="43" mass="4966">LNRKLSVTSSDTAAWFSLAIVPFWKRRFLPMFLPNPKLETNTA</sequence>
<dbReference type="Proteomes" id="UP000221165">
    <property type="component" value="Unassembled WGS sequence"/>
</dbReference>
<evidence type="ECO:0000313" key="2">
    <source>
        <dbReference type="Proteomes" id="UP000221165"/>
    </source>
</evidence>
<organism evidence="1 2">
    <name type="scientific">Cystoisospora suis</name>
    <dbReference type="NCBI Taxonomy" id="483139"/>
    <lineage>
        <taxon>Eukaryota</taxon>
        <taxon>Sar</taxon>
        <taxon>Alveolata</taxon>
        <taxon>Apicomplexa</taxon>
        <taxon>Conoidasida</taxon>
        <taxon>Coccidia</taxon>
        <taxon>Eucoccidiorida</taxon>
        <taxon>Eimeriorina</taxon>
        <taxon>Sarcocystidae</taxon>
        <taxon>Cystoisospora</taxon>
    </lineage>
</organism>
<gene>
    <name evidence="1" type="ORF">CSUI_008134</name>
</gene>
<keyword evidence="2" id="KW-1185">Reference proteome</keyword>
<accession>A0A2C6KNJ5</accession>
<dbReference type="GeneID" id="94431483"/>
<dbReference type="AlphaFoldDB" id="A0A2C6KNJ5"/>
<feature type="non-terminal residue" evidence="1">
    <location>
        <position position="1"/>
    </location>
</feature>
<dbReference type="RefSeq" id="XP_067919755.1">
    <property type="nucleotide sequence ID" value="XM_068068272.1"/>
</dbReference>
<dbReference type="EMBL" id="MIGC01004473">
    <property type="protein sequence ID" value="PHJ18044.1"/>
    <property type="molecule type" value="Genomic_DNA"/>
</dbReference>
<comment type="caution">
    <text evidence="1">The sequence shown here is derived from an EMBL/GenBank/DDBJ whole genome shotgun (WGS) entry which is preliminary data.</text>
</comment>
<name>A0A2C6KNJ5_9APIC</name>
<dbReference type="VEuPathDB" id="ToxoDB:CSUI_008134"/>
<protein>
    <submittedName>
        <fullName evidence="1">Uncharacterized protein</fullName>
    </submittedName>
</protein>
<proteinExistence type="predicted"/>
<evidence type="ECO:0000313" key="1">
    <source>
        <dbReference type="EMBL" id="PHJ18044.1"/>
    </source>
</evidence>
<reference evidence="1 2" key="1">
    <citation type="journal article" date="2017" name="Int. J. Parasitol.">
        <title>The genome of the protozoan parasite Cystoisospora suis and a reverse vaccinology approach to identify vaccine candidates.</title>
        <authorList>
            <person name="Palmieri N."/>
            <person name="Shrestha A."/>
            <person name="Ruttkowski B."/>
            <person name="Beck T."/>
            <person name="Vogl C."/>
            <person name="Tomley F."/>
            <person name="Blake D.P."/>
            <person name="Joachim A."/>
        </authorList>
    </citation>
    <scope>NUCLEOTIDE SEQUENCE [LARGE SCALE GENOMIC DNA]</scope>
    <source>
        <strain evidence="1 2">Wien I</strain>
    </source>
</reference>